<comment type="caution">
    <text evidence="1">The sequence shown here is derived from an EMBL/GenBank/DDBJ whole genome shotgun (WGS) entry which is preliminary data.</text>
</comment>
<protein>
    <submittedName>
        <fullName evidence="1">Uncharacterized protein</fullName>
    </submittedName>
</protein>
<name>A0AA35T196_GEOBA</name>
<dbReference type="Proteomes" id="UP001174909">
    <property type="component" value="Unassembled WGS sequence"/>
</dbReference>
<keyword evidence="2" id="KW-1185">Reference proteome</keyword>
<accession>A0AA35T196</accession>
<sequence length="135" mass="14608">MTGEYLNRITAVRHCGPFVRIEGNEGQNTWLHFAIPTPTVQNGNRTKAESVSVSFRARSHANVAEVLVYDGEKIIAEHLGMAIKGDNLDASFEIPGTPEVDRGINVVVGVTFDEGAPDIRSMQVEIVGVGVDFEG</sequence>
<organism evidence="1 2">
    <name type="scientific">Geodia barretti</name>
    <name type="common">Barrett's horny sponge</name>
    <dbReference type="NCBI Taxonomy" id="519541"/>
    <lineage>
        <taxon>Eukaryota</taxon>
        <taxon>Metazoa</taxon>
        <taxon>Porifera</taxon>
        <taxon>Demospongiae</taxon>
        <taxon>Heteroscleromorpha</taxon>
        <taxon>Tetractinellida</taxon>
        <taxon>Astrophorina</taxon>
        <taxon>Geodiidae</taxon>
        <taxon>Geodia</taxon>
    </lineage>
</organism>
<dbReference type="InterPro" id="IPR046731">
    <property type="entry name" value="DUF6623"/>
</dbReference>
<dbReference type="AlphaFoldDB" id="A0AA35T196"/>
<dbReference type="Pfam" id="PF20328">
    <property type="entry name" value="DUF6623"/>
    <property type="match status" value="1"/>
</dbReference>
<reference evidence="1" key="1">
    <citation type="submission" date="2023-03" db="EMBL/GenBank/DDBJ databases">
        <authorList>
            <person name="Steffen K."/>
            <person name="Cardenas P."/>
        </authorList>
    </citation>
    <scope>NUCLEOTIDE SEQUENCE</scope>
</reference>
<evidence type="ECO:0000313" key="2">
    <source>
        <dbReference type="Proteomes" id="UP001174909"/>
    </source>
</evidence>
<proteinExistence type="predicted"/>
<gene>
    <name evidence="1" type="ORF">GBAR_LOCUS22251</name>
</gene>
<evidence type="ECO:0000313" key="1">
    <source>
        <dbReference type="EMBL" id="CAI8039905.1"/>
    </source>
</evidence>
<dbReference type="EMBL" id="CASHTH010003070">
    <property type="protein sequence ID" value="CAI8039905.1"/>
    <property type="molecule type" value="Genomic_DNA"/>
</dbReference>